<gene>
    <name evidence="5" type="ORF">OWR29_14310</name>
</gene>
<dbReference type="RefSeq" id="WP_267563280.1">
    <property type="nucleotide sequence ID" value="NZ_JAPNTZ010000005.1"/>
</dbReference>
<comment type="caution">
    <text evidence="5">The sequence shown here is derived from an EMBL/GenBank/DDBJ whole genome shotgun (WGS) entry which is preliminary data.</text>
</comment>
<keyword evidence="1" id="KW-0808">Transferase</keyword>
<evidence type="ECO:0000256" key="3">
    <source>
        <dbReference type="ARBA" id="ARBA00038502"/>
    </source>
</evidence>
<reference evidence="5" key="1">
    <citation type="submission" date="2022-11" db="EMBL/GenBank/DDBJ databases">
        <authorList>
            <person name="Somphong A."/>
            <person name="Phongsopitanun W."/>
        </authorList>
    </citation>
    <scope>NUCLEOTIDE SEQUENCE</scope>
    <source>
        <strain evidence="5">Pm04-4</strain>
    </source>
</reference>
<organism evidence="5 6">
    <name type="scientific">Paractinoplanes pyxinae</name>
    <dbReference type="NCBI Taxonomy" id="2997416"/>
    <lineage>
        <taxon>Bacteria</taxon>
        <taxon>Bacillati</taxon>
        <taxon>Actinomycetota</taxon>
        <taxon>Actinomycetes</taxon>
        <taxon>Micromonosporales</taxon>
        <taxon>Micromonosporaceae</taxon>
        <taxon>Paractinoplanes</taxon>
    </lineage>
</organism>
<proteinExistence type="inferred from homology"/>
<evidence type="ECO:0000256" key="1">
    <source>
        <dbReference type="ARBA" id="ARBA00022679"/>
    </source>
</evidence>
<protein>
    <submittedName>
        <fullName evidence="5">GNAT family N-acetyltransferase</fullName>
    </submittedName>
</protein>
<evidence type="ECO:0000256" key="2">
    <source>
        <dbReference type="ARBA" id="ARBA00023315"/>
    </source>
</evidence>
<dbReference type="EMBL" id="JAPNTZ010000005">
    <property type="protein sequence ID" value="MCY1139168.1"/>
    <property type="molecule type" value="Genomic_DNA"/>
</dbReference>
<dbReference type="PROSITE" id="PS51186">
    <property type="entry name" value="GNAT"/>
    <property type="match status" value="1"/>
</dbReference>
<comment type="similarity">
    <text evidence="3">Belongs to the acetyltransferase family. RimJ subfamily.</text>
</comment>
<dbReference type="PANTHER" id="PTHR43792">
    <property type="entry name" value="GNAT FAMILY, PUTATIVE (AFU_ORTHOLOGUE AFUA_3G00765)-RELATED-RELATED"/>
    <property type="match status" value="1"/>
</dbReference>
<keyword evidence="6" id="KW-1185">Reference proteome</keyword>
<dbReference type="Proteomes" id="UP001151002">
    <property type="component" value="Unassembled WGS sequence"/>
</dbReference>
<evidence type="ECO:0000313" key="6">
    <source>
        <dbReference type="Proteomes" id="UP001151002"/>
    </source>
</evidence>
<dbReference type="Pfam" id="PF13302">
    <property type="entry name" value="Acetyltransf_3"/>
    <property type="match status" value="1"/>
</dbReference>
<feature type="domain" description="N-acetyltransferase" evidence="4">
    <location>
        <begin position="2"/>
        <end position="160"/>
    </location>
</feature>
<dbReference type="SUPFAM" id="SSF55729">
    <property type="entry name" value="Acyl-CoA N-acyltransferases (Nat)"/>
    <property type="match status" value="1"/>
</dbReference>
<name>A0ABT4B0L7_9ACTN</name>
<evidence type="ECO:0000259" key="4">
    <source>
        <dbReference type="PROSITE" id="PS51186"/>
    </source>
</evidence>
<keyword evidence="2" id="KW-0012">Acyltransferase</keyword>
<dbReference type="PANTHER" id="PTHR43792:SF8">
    <property type="entry name" value="[RIBOSOMAL PROTEIN US5]-ALANINE N-ACETYLTRANSFERASE"/>
    <property type="match status" value="1"/>
</dbReference>
<dbReference type="InterPro" id="IPR000182">
    <property type="entry name" value="GNAT_dom"/>
</dbReference>
<accession>A0ABT4B0L7</accession>
<evidence type="ECO:0000313" key="5">
    <source>
        <dbReference type="EMBL" id="MCY1139168.1"/>
    </source>
</evidence>
<dbReference type="InterPro" id="IPR051531">
    <property type="entry name" value="N-acetyltransferase"/>
</dbReference>
<dbReference type="InterPro" id="IPR016181">
    <property type="entry name" value="Acyl_CoA_acyltransferase"/>
</dbReference>
<sequence>MLRLERLAEGHSAELLRFETENRAFFARSVRDRGDEYFARFDERHAALLEEQRAGVCHFHVLVGEDGRVVGRFNLFDVADGTAELGFRVGEASAGRGVAKQGVRLVIALARDSYGLERLTADAEVRNGASRAVLRATGFVEVGDAVRSGQPCIRHELDLSAPLL</sequence>
<dbReference type="Gene3D" id="3.40.630.30">
    <property type="match status" value="1"/>
</dbReference>